<dbReference type="eggNOG" id="ENOG502S19K">
    <property type="taxonomic scope" value="Eukaryota"/>
</dbReference>
<dbReference type="InterPro" id="IPR036249">
    <property type="entry name" value="Thioredoxin-like_sf"/>
</dbReference>
<feature type="domain" description="Thioredoxin" evidence="1">
    <location>
        <begin position="4"/>
        <end position="143"/>
    </location>
</feature>
<proteinExistence type="predicted"/>
<dbReference type="Pfam" id="PF00578">
    <property type="entry name" value="AhpC-TSA"/>
    <property type="match status" value="1"/>
</dbReference>
<sequence>MAASGVGSAFPKVSGLEYVQGEARVEELLGKAPLCVESWATWCGPCRTSIAHLSELAAKYPEVAVVGVSAEPPSKIKPFVAKMGSQMSYTVASDSDREVEAAQAGLGMRGIPFATVIDAAGNVVYTGHPMEPAFESALAEQANTARQAAVKAARVDAVRGKSADELASCSVKELKGALAALGADYSSCIEKRELVDLLASTLAKS</sequence>
<dbReference type="RefSeq" id="XP_013757032.1">
    <property type="nucleotide sequence ID" value="XM_013901578.1"/>
</dbReference>
<keyword evidence="3" id="KW-1185">Reference proteome</keyword>
<dbReference type="InterPro" id="IPR036361">
    <property type="entry name" value="SAP_dom_sf"/>
</dbReference>
<evidence type="ECO:0000259" key="1">
    <source>
        <dbReference type="PROSITE" id="PS51352"/>
    </source>
</evidence>
<name>A0A0L0DDA2_THETB</name>
<dbReference type="SUPFAM" id="SSF52833">
    <property type="entry name" value="Thioredoxin-like"/>
    <property type="match status" value="1"/>
</dbReference>
<dbReference type="OrthoDB" id="2121326at2759"/>
<dbReference type="PANTHER" id="PTHR42852:SF18">
    <property type="entry name" value="CHROMOSOME UNDETERMINED SCAFFOLD_47, WHOLE GENOME SHOTGUN SEQUENCE"/>
    <property type="match status" value="1"/>
</dbReference>
<gene>
    <name evidence="2" type="ORF">AMSG_06340</name>
</gene>
<dbReference type="InterPro" id="IPR013766">
    <property type="entry name" value="Thioredoxin_domain"/>
</dbReference>
<evidence type="ECO:0000313" key="2">
    <source>
        <dbReference type="EMBL" id="KNC50195.1"/>
    </source>
</evidence>
<dbReference type="PANTHER" id="PTHR42852">
    <property type="entry name" value="THIOL:DISULFIDE INTERCHANGE PROTEIN DSBE"/>
    <property type="match status" value="1"/>
</dbReference>
<dbReference type="Proteomes" id="UP000054408">
    <property type="component" value="Unassembled WGS sequence"/>
</dbReference>
<protein>
    <recommendedName>
        <fullName evidence="1">Thioredoxin domain-containing protein</fullName>
    </recommendedName>
</protein>
<accession>A0A0L0DDA2</accession>
<dbReference type="OMA" id="MAYMIEV"/>
<reference evidence="2 3" key="1">
    <citation type="submission" date="2010-05" db="EMBL/GenBank/DDBJ databases">
        <title>The Genome Sequence of Thecamonas trahens ATCC 50062.</title>
        <authorList>
            <consortium name="The Broad Institute Genome Sequencing Platform"/>
            <person name="Russ C."/>
            <person name="Cuomo C."/>
            <person name="Shea T."/>
            <person name="Young S.K."/>
            <person name="Zeng Q."/>
            <person name="Koehrsen M."/>
            <person name="Haas B."/>
            <person name="Borodovsky M."/>
            <person name="Guigo R."/>
            <person name="Alvarado L."/>
            <person name="Berlin A."/>
            <person name="Bochicchio J."/>
            <person name="Borenstein D."/>
            <person name="Chapman S."/>
            <person name="Chen Z."/>
            <person name="Freedman E."/>
            <person name="Gellesch M."/>
            <person name="Goldberg J."/>
            <person name="Griggs A."/>
            <person name="Gujja S."/>
            <person name="Heilman E."/>
            <person name="Heiman D."/>
            <person name="Hepburn T."/>
            <person name="Howarth C."/>
            <person name="Jen D."/>
            <person name="Larson L."/>
            <person name="Mehta T."/>
            <person name="Park D."/>
            <person name="Pearson M."/>
            <person name="Roberts A."/>
            <person name="Saif S."/>
            <person name="Shenoy N."/>
            <person name="Sisk P."/>
            <person name="Stolte C."/>
            <person name="Sykes S."/>
            <person name="Thomson T."/>
            <person name="Walk T."/>
            <person name="White J."/>
            <person name="Yandava C."/>
            <person name="Burger G."/>
            <person name="Gray M.W."/>
            <person name="Holland P.W.H."/>
            <person name="King N."/>
            <person name="Lang F.B.F."/>
            <person name="Roger A.J."/>
            <person name="Ruiz-Trillo I."/>
            <person name="Lander E."/>
            <person name="Nusbaum C."/>
        </authorList>
    </citation>
    <scope>NUCLEOTIDE SEQUENCE [LARGE SCALE GENOMIC DNA]</scope>
    <source>
        <strain evidence="2 3">ATCC 50062</strain>
    </source>
</reference>
<organism evidence="2 3">
    <name type="scientific">Thecamonas trahens ATCC 50062</name>
    <dbReference type="NCBI Taxonomy" id="461836"/>
    <lineage>
        <taxon>Eukaryota</taxon>
        <taxon>Apusozoa</taxon>
        <taxon>Apusomonadida</taxon>
        <taxon>Apusomonadidae</taxon>
        <taxon>Thecamonas</taxon>
    </lineage>
</organism>
<dbReference type="EMBL" id="GL349460">
    <property type="protein sequence ID" value="KNC50195.1"/>
    <property type="molecule type" value="Genomic_DNA"/>
</dbReference>
<dbReference type="SUPFAM" id="SSF68906">
    <property type="entry name" value="SAP domain"/>
    <property type="match status" value="1"/>
</dbReference>
<dbReference type="AlphaFoldDB" id="A0A0L0DDA2"/>
<dbReference type="CDD" id="cd02966">
    <property type="entry name" value="TlpA_like_family"/>
    <property type="match status" value="1"/>
</dbReference>
<dbReference type="InterPro" id="IPR000866">
    <property type="entry name" value="AhpC/TSA"/>
</dbReference>
<evidence type="ECO:0000313" key="3">
    <source>
        <dbReference type="Proteomes" id="UP000054408"/>
    </source>
</evidence>
<dbReference type="Gene3D" id="3.40.30.10">
    <property type="entry name" value="Glutaredoxin"/>
    <property type="match status" value="1"/>
</dbReference>
<dbReference type="PROSITE" id="PS51352">
    <property type="entry name" value="THIOREDOXIN_2"/>
    <property type="match status" value="1"/>
</dbReference>
<dbReference type="GO" id="GO:0016209">
    <property type="term" value="F:antioxidant activity"/>
    <property type="evidence" value="ECO:0007669"/>
    <property type="project" value="InterPro"/>
</dbReference>
<dbReference type="GeneID" id="25565521"/>
<dbReference type="GO" id="GO:0016491">
    <property type="term" value="F:oxidoreductase activity"/>
    <property type="evidence" value="ECO:0007669"/>
    <property type="project" value="InterPro"/>
</dbReference>
<dbReference type="InterPro" id="IPR050553">
    <property type="entry name" value="Thioredoxin_ResA/DsbE_sf"/>
</dbReference>